<dbReference type="InterPro" id="IPR052776">
    <property type="entry name" value="Chloro_ReproSupport/MetalTrans"/>
</dbReference>
<comment type="caution">
    <text evidence="2">The sequence shown here is derived from an EMBL/GenBank/DDBJ whole genome shotgun (WGS) entry which is preliminary data.</text>
</comment>
<feature type="transmembrane region" description="Helical" evidence="1">
    <location>
        <begin position="147"/>
        <end position="174"/>
    </location>
</feature>
<keyword evidence="1" id="KW-0472">Membrane</keyword>
<sequence>MITGYISILALGFLLGMKHSIEPDHVVAVATAVSGSRKLSRSTLTGVFWGIGHTATLLLVGMLLVLTKGQLSEKWAMSLEFLVGIMLVCLGARGLLSLQKDYSHQAASDAAKRSFLKVTMIGFVHGLAGSAAMTVLTMSMVNTVWEGAVYILVFGIGTILGMLGFTTVIGIPFVYSGKKNMLANRFLLRCTGAVSLVFGMYYMYNLGVSEHLFRMWLQ</sequence>
<dbReference type="PANTHER" id="PTHR33876">
    <property type="entry name" value="UNNAMED PRODUCT"/>
    <property type="match status" value="1"/>
</dbReference>
<feature type="transmembrane region" description="Helical" evidence="1">
    <location>
        <begin position="186"/>
        <end position="204"/>
    </location>
</feature>
<organism evidence="2 3">
    <name type="scientific">Ectobacillus ponti</name>
    <dbReference type="NCBI Taxonomy" id="2961894"/>
    <lineage>
        <taxon>Bacteria</taxon>
        <taxon>Bacillati</taxon>
        <taxon>Bacillota</taxon>
        <taxon>Bacilli</taxon>
        <taxon>Bacillales</taxon>
        <taxon>Bacillaceae</taxon>
        <taxon>Ectobacillus</taxon>
    </lineage>
</organism>
<dbReference type="PANTHER" id="PTHR33876:SF4">
    <property type="entry name" value="CHLOROPLAST PROTEIN FOR GROWTH AND FERTILITY 2"/>
    <property type="match status" value="1"/>
</dbReference>
<evidence type="ECO:0000256" key="1">
    <source>
        <dbReference type="SAM" id="Phobius"/>
    </source>
</evidence>
<proteinExistence type="predicted"/>
<feature type="transmembrane region" description="Helical" evidence="1">
    <location>
        <begin position="46"/>
        <end position="66"/>
    </location>
</feature>
<dbReference type="Proteomes" id="UP001156102">
    <property type="component" value="Unassembled WGS sequence"/>
</dbReference>
<feature type="transmembrane region" description="Helical" evidence="1">
    <location>
        <begin position="78"/>
        <end position="98"/>
    </location>
</feature>
<name>A0AA41X861_9BACI</name>
<dbReference type="EMBL" id="JANCLT010000012">
    <property type="protein sequence ID" value="MCP8970522.1"/>
    <property type="molecule type" value="Genomic_DNA"/>
</dbReference>
<keyword evidence="3" id="KW-1185">Reference proteome</keyword>
<evidence type="ECO:0000313" key="2">
    <source>
        <dbReference type="EMBL" id="MCP8970522.1"/>
    </source>
</evidence>
<dbReference type="AlphaFoldDB" id="A0AA41X861"/>
<keyword evidence="1" id="KW-1133">Transmembrane helix</keyword>
<gene>
    <name evidence="2" type="ORF">NK662_18555</name>
</gene>
<dbReference type="RefSeq" id="WP_254760440.1">
    <property type="nucleotide sequence ID" value="NZ_JANCLT010000012.1"/>
</dbReference>
<protein>
    <submittedName>
        <fullName evidence="2">Urease accessory protein UreH</fullName>
    </submittedName>
</protein>
<keyword evidence="1" id="KW-0812">Transmembrane</keyword>
<reference evidence="2" key="1">
    <citation type="submission" date="2022-07" db="EMBL/GenBank/DDBJ databases">
        <authorList>
            <person name="Li W.-J."/>
            <person name="Deng Q.-Q."/>
        </authorList>
    </citation>
    <scope>NUCLEOTIDE SEQUENCE</scope>
    <source>
        <strain evidence="2">SYSU M60031</strain>
    </source>
</reference>
<accession>A0AA41X861</accession>
<feature type="transmembrane region" description="Helical" evidence="1">
    <location>
        <begin position="118"/>
        <end position="141"/>
    </location>
</feature>
<evidence type="ECO:0000313" key="3">
    <source>
        <dbReference type="Proteomes" id="UP001156102"/>
    </source>
</evidence>